<sequence length="200" mass="21635">MNRNTVLGIVGGSLLLIFLCVACGAVGGVSAYNNLIDRQEVHAQAEGDFDATVDTMTPLIQGVLSVMDDTFAAETGLQTEVAALRTLGQDYETAVSEGNPDEIIAAANGFNLAFNAVAEATPTTDFGELGIATQRQIEVAFNQMKTALQDVNETGRRYNTYRRRLIMPVIVGGIGGFPERYEEYQGVNNLPTSFDQFQDR</sequence>
<proteinExistence type="predicted"/>
<evidence type="ECO:0000313" key="2">
    <source>
        <dbReference type="Proteomes" id="UP000701698"/>
    </source>
</evidence>
<reference evidence="1" key="1">
    <citation type="submission" date="2020-04" db="EMBL/GenBank/DDBJ databases">
        <authorList>
            <person name="Zhang T."/>
        </authorList>
    </citation>
    <scope>NUCLEOTIDE SEQUENCE</scope>
    <source>
        <strain evidence="1">HKST-UBA01</strain>
    </source>
</reference>
<accession>A0A955LHT0</accession>
<evidence type="ECO:0008006" key="3">
    <source>
        <dbReference type="Google" id="ProtNLM"/>
    </source>
</evidence>
<dbReference type="EMBL" id="JAGQKX010000108">
    <property type="protein sequence ID" value="MCA9390487.1"/>
    <property type="molecule type" value="Genomic_DNA"/>
</dbReference>
<dbReference type="SUPFAM" id="SSF140478">
    <property type="entry name" value="LemA-like"/>
    <property type="match status" value="1"/>
</dbReference>
<gene>
    <name evidence="1" type="ORF">KC571_03725</name>
</gene>
<dbReference type="InterPro" id="IPR023353">
    <property type="entry name" value="LemA-like_dom_sf"/>
</dbReference>
<evidence type="ECO:0000313" key="1">
    <source>
        <dbReference type="EMBL" id="MCA9390487.1"/>
    </source>
</evidence>
<reference evidence="1" key="2">
    <citation type="journal article" date="2021" name="Microbiome">
        <title>Successional dynamics and alternative stable states in a saline activated sludge microbial community over 9 years.</title>
        <authorList>
            <person name="Wang Y."/>
            <person name="Ye J."/>
            <person name="Ju F."/>
            <person name="Liu L."/>
            <person name="Boyd J.A."/>
            <person name="Deng Y."/>
            <person name="Parks D.H."/>
            <person name="Jiang X."/>
            <person name="Yin X."/>
            <person name="Woodcroft B.J."/>
            <person name="Tyson G.W."/>
            <person name="Hugenholtz P."/>
            <person name="Polz M.F."/>
            <person name="Zhang T."/>
        </authorList>
    </citation>
    <scope>NUCLEOTIDE SEQUENCE</scope>
    <source>
        <strain evidence="1">HKST-UBA01</strain>
    </source>
</reference>
<dbReference type="Proteomes" id="UP000701698">
    <property type="component" value="Unassembled WGS sequence"/>
</dbReference>
<dbReference type="AlphaFoldDB" id="A0A955LHT0"/>
<organism evidence="1 2">
    <name type="scientific">candidate division WWE3 bacterium</name>
    <dbReference type="NCBI Taxonomy" id="2053526"/>
    <lineage>
        <taxon>Bacteria</taxon>
        <taxon>Katanobacteria</taxon>
    </lineage>
</organism>
<dbReference type="Gene3D" id="1.20.1440.20">
    <property type="entry name" value="LemA-like domain"/>
    <property type="match status" value="1"/>
</dbReference>
<comment type="caution">
    <text evidence="1">The sequence shown here is derived from an EMBL/GenBank/DDBJ whole genome shotgun (WGS) entry which is preliminary data.</text>
</comment>
<protein>
    <recommendedName>
        <fullName evidence="3">LemA family protein</fullName>
    </recommendedName>
</protein>
<name>A0A955LHT0_UNCKA</name>